<feature type="binding site" evidence="5">
    <location>
        <begin position="17"/>
        <end position="20"/>
    </location>
    <ligand>
        <name>CoA</name>
        <dbReference type="ChEBI" id="CHEBI:57287"/>
    </ligand>
</feature>
<comment type="catalytic activity">
    <reaction evidence="5 8">
        <text>succinate + ATP + CoA = succinyl-CoA + ADP + phosphate</text>
        <dbReference type="Rhea" id="RHEA:17661"/>
        <dbReference type="ChEBI" id="CHEBI:30031"/>
        <dbReference type="ChEBI" id="CHEBI:30616"/>
        <dbReference type="ChEBI" id="CHEBI:43474"/>
        <dbReference type="ChEBI" id="CHEBI:57287"/>
        <dbReference type="ChEBI" id="CHEBI:57292"/>
        <dbReference type="ChEBI" id="CHEBI:456216"/>
        <dbReference type="EC" id="6.2.1.5"/>
    </reaction>
</comment>
<comment type="pathway">
    <text evidence="5 8">Carbohydrate metabolism; tricarboxylic acid cycle; succinate from succinyl-CoA (ligase route): step 1/1.</text>
</comment>
<dbReference type="FunFam" id="3.40.50.720:FF:000277">
    <property type="entry name" value="Succinate--CoA ligase [ADP-forming] subunit alpha"/>
    <property type="match status" value="1"/>
</dbReference>
<dbReference type="InterPro" id="IPR033847">
    <property type="entry name" value="Citrt_syn/SCS-alpha_CS"/>
</dbReference>
<dbReference type="EMBL" id="CP046244">
    <property type="protein sequence ID" value="QGP91513.1"/>
    <property type="molecule type" value="Genomic_DNA"/>
</dbReference>
<dbReference type="InterPro" id="IPR003781">
    <property type="entry name" value="CoA-bd"/>
</dbReference>
<dbReference type="PIRSF" id="PIRSF001553">
    <property type="entry name" value="SucCS_alpha"/>
    <property type="match status" value="1"/>
</dbReference>
<dbReference type="UniPathway" id="UPA00223">
    <property type="reaction ID" value="UER00999"/>
</dbReference>
<evidence type="ECO:0000256" key="6">
    <source>
        <dbReference type="PIRSR" id="PIRSR001553-1"/>
    </source>
</evidence>
<comment type="similarity">
    <text evidence="4 5 7">Belongs to the succinate/malate CoA ligase alpha subunit family.</text>
</comment>
<evidence type="ECO:0000313" key="11">
    <source>
        <dbReference type="Proteomes" id="UP000425916"/>
    </source>
</evidence>
<evidence type="ECO:0000256" key="2">
    <source>
        <dbReference type="ARBA" id="ARBA00022598"/>
    </source>
</evidence>
<dbReference type="PROSITE" id="PS00399">
    <property type="entry name" value="SUCCINYL_COA_LIG_2"/>
    <property type="match status" value="1"/>
</dbReference>
<accession>A0A6I5ZNR5</accession>
<dbReference type="GO" id="GO:0009361">
    <property type="term" value="C:succinate-CoA ligase complex (ADP-forming)"/>
    <property type="evidence" value="ECO:0007669"/>
    <property type="project" value="TreeGrafter"/>
</dbReference>
<dbReference type="GO" id="GO:0004775">
    <property type="term" value="F:succinate-CoA ligase (ADP-forming) activity"/>
    <property type="evidence" value="ECO:0007669"/>
    <property type="project" value="UniProtKB-UniRule"/>
</dbReference>
<name>A0A6I5ZNR5_9FIRM</name>
<comment type="subunit">
    <text evidence="5 8">Heterotetramer of two alpha and two beta subunits.</text>
</comment>
<protein>
    <recommendedName>
        <fullName evidence="5">Succinate--CoA ligase [ADP-forming] subunit alpha</fullName>
        <ecNumber evidence="5">6.2.1.5</ecNumber>
    </recommendedName>
    <alternativeName>
        <fullName evidence="5">Succinyl-CoA synthetase subunit alpha</fullName>
        <shortName evidence="5">SCS-alpha</shortName>
    </alternativeName>
</protein>
<dbReference type="SUPFAM" id="SSF52210">
    <property type="entry name" value="Succinyl-CoA synthetase domains"/>
    <property type="match status" value="1"/>
</dbReference>
<dbReference type="InterPro" id="IPR005810">
    <property type="entry name" value="CoA_lig_alpha"/>
</dbReference>
<dbReference type="NCBIfam" id="NF004230">
    <property type="entry name" value="PRK05678.1"/>
    <property type="match status" value="1"/>
</dbReference>
<dbReference type="PANTHER" id="PTHR11117">
    <property type="entry name" value="SUCCINYL-COA LIGASE SUBUNIT ALPHA"/>
    <property type="match status" value="1"/>
</dbReference>
<dbReference type="PROSITE" id="PS01216">
    <property type="entry name" value="SUCCINYL_COA_LIG_1"/>
    <property type="match status" value="1"/>
</dbReference>
<gene>
    <name evidence="10" type="primary">sucD_1</name>
    <name evidence="5" type="synonym">sucD</name>
    <name evidence="10" type="ORF">MGLY_08480</name>
</gene>
<comment type="catalytic activity">
    <reaction evidence="5">
        <text>GTP + succinate + CoA = succinyl-CoA + GDP + phosphate</text>
        <dbReference type="Rhea" id="RHEA:22120"/>
        <dbReference type="ChEBI" id="CHEBI:30031"/>
        <dbReference type="ChEBI" id="CHEBI:37565"/>
        <dbReference type="ChEBI" id="CHEBI:43474"/>
        <dbReference type="ChEBI" id="CHEBI:57287"/>
        <dbReference type="ChEBI" id="CHEBI:57292"/>
        <dbReference type="ChEBI" id="CHEBI:58189"/>
    </reaction>
</comment>
<evidence type="ECO:0000256" key="3">
    <source>
        <dbReference type="ARBA" id="ARBA00022741"/>
    </source>
</evidence>
<organism evidence="10 11">
    <name type="scientific">Neomoorella glycerini</name>
    <dbReference type="NCBI Taxonomy" id="55779"/>
    <lineage>
        <taxon>Bacteria</taxon>
        <taxon>Bacillati</taxon>
        <taxon>Bacillota</taxon>
        <taxon>Clostridia</taxon>
        <taxon>Neomoorellales</taxon>
        <taxon>Neomoorellaceae</taxon>
        <taxon>Neomoorella</taxon>
    </lineage>
</organism>
<sequence>MAILLAADSRVIIQGITGSQGAYHARLIKEYGTRIVAGVTPGRGGEEVHGIPVFDTVKEVREIAGHLDASMILVPPRAVKDAAVEAIENDIPIIVIITEHVPVHDTMYLRALARQRGVRLVGPNTIGIISPGKSKLGIMASFLYPPGHIGMMSRSGTLSHETASNLMYRGGGLSTVVGIGGDPVVGTDFVDLLPLFAADPETEAVIMIGEIGGNKEERAAEYLHSSSYPKPVFAYIAGQTAPPGKQMGHAGAIIEGSLGKADTKAAALAAAGVRVANSLEELVEMVCSVFK</sequence>
<dbReference type="SMART" id="SM00881">
    <property type="entry name" value="CoA_binding"/>
    <property type="match status" value="1"/>
</dbReference>
<evidence type="ECO:0000256" key="1">
    <source>
        <dbReference type="ARBA" id="ARBA00022532"/>
    </source>
</evidence>
<dbReference type="InterPro" id="IPR005811">
    <property type="entry name" value="SUCC_ACL_C"/>
</dbReference>
<dbReference type="GO" id="GO:0000166">
    <property type="term" value="F:nucleotide binding"/>
    <property type="evidence" value="ECO:0007669"/>
    <property type="project" value="UniProtKB-KW"/>
</dbReference>
<reference evidence="10 11" key="1">
    <citation type="submission" date="2019-11" db="EMBL/GenBank/DDBJ databases">
        <title>Genome sequence of Moorella glycerini DSM11254.</title>
        <authorList>
            <person name="Poehlein A."/>
            <person name="Boeer T."/>
            <person name="Daniel R."/>
        </authorList>
    </citation>
    <scope>NUCLEOTIDE SEQUENCE [LARGE SCALE GENOMIC DNA]</scope>
    <source>
        <strain evidence="10 11">DSM 11254</strain>
    </source>
</reference>
<dbReference type="Proteomes" id="UP000425916">
    <property type="component" value="Chromosome"/>
</dbReference>
<keyword evidence="11" id="KW-1185">Reference proteome</keyword>
<keyword evidence="3 5" id="KW-0547">Nucleotide-binding</keyword>
<dbReference type="GO" id="GO:0004776">
    <property type="term" value="F:succinate-CoA ligase (GDP-forming) activity"/>
    <property type="evidence" value="ECO:0007669"/>
    <property type="project" value="TreeGrafter"/>
</dbReference>
<evidence type="ECO:0000259" key="9">
    <source>
        <dbReference type="SMART" id="SM00881"/>
    </source>
</evidence>
<feature type="domain" description="CoA-binding" evidence="9">
    <location>
        <begin position="4"/>
        <end position="101"/>
    </location>
</feature>
<keyword evidence="2 5" id="KW-0436">Ligase</keyword>
<feature type="binding site" evidence="5">
    <location>
        <begin position="97"/>
        <end position="99"/>
    </location>
    <ligand>
        <name>CoA</name>
        <dbReference type="ChEBI" id="CHEBI:57287"/>
    </ligand>
</feature>
<proteinExistence type="inferred from homology"/>
<dbReference type="PANTHER" id="PTHR11117:SF2">
    <property type="entry name" value="SUCCINATE--COA LIGASE [ADP_GDP-FORMING] SUBUNIT ALPHA, MITOCHONDRIAL"/>
    <property type="match status" value="1"/>
</dbReference>
<dbReference type="GO" id="GO:0006099">
    <property type="term" value="P:tricarboxylic acid cycle"/>
    <property type="evidence" value="ECO:0007669"/>
    <property type="project" value="UniProtKB-UniRule"/>
</dbReference>
<dbReference type="Pfam" id="PF00549">
    <property type="entry name" value="Ligase_CoA"/>
    <property type="match status" value="1"/>
</dbReference>
<feature type="active site" description="Tele-phosphohistidine intermediate" evidence="5 6">
    <location>
        <position position="249"/>
    </location>
</feature>
<dbReference type="NCBIfam" id="TIGR01019">
    <property type="entry name" value="sucCoAalpha"/>
    <property type="match status" value="1"/>
</dbReference>
<dbReference type="Gene3D" id="3.40.50.720">
    <property type="entry name" value="NAD(P)-binding Rossmann-like Domain"/>
    <property type="match status" value="1"/>
</dbReference>
<dbReference type="InterPro" id="IPR016102">
    <property type="entry name" value="Succinyl-CoA_synth-like"/>
</dbReference>
<dbReference type="AlphaFoldDB" id="A0A6I5ZNR5"/>
<dbReference type="EC" id="6.2.1.5" evidence="5"/>
<dbReference type="PRINTS" id="PR01798">
    <property type="entry name" value="SCOASYNTHASE"/>
</dbReference>
<dbReference type="InterPro" id="IPR017440">
    <property type="entry name" value="Cit_synth/succinyl-CoA_lig_AS"/>
</dbReference>
<comment type="caution">
    <text evidence="5">Lacks conserved residue(s) required for the propagation of feature annotation.</text>
</comment>
<dbReference type="SUPFAM" id="SSF51735">
    <property type="entry name" value="NAD(P)-binding Rossmann-fold domains"/>
    <property type="match status" value="1"/>
</dbReference>
<dbReference type="Gene3D" id="3.40.50.261">
    <property type="entry name" value="Succinyl-CoA synthetase domains"/>
    <property type="match status" value="1"/>
</dbReference>
<evidence type="ECO:0000313" key="10">
    <source>
        <dbReference type="EMBL" id="QGP91513.1"/>
    </source>
</evidence>
<dbReference type="InterPro" id="IPR036291">
    <property type="entry name" value="NAD(P)-bd_dom_sf"/>
</dbReference>
<comment type="function">
    <text evidence="5 8">Succinyl-CoA synthetase functions in the citric acid cycle (TCA), coupling the hydrolysis of succinyl-CoA to the synthesis of either ATP or GTP and thus represents the only step of substrate-level phosphorylation in the TCA. The alpha subunit of the enzyme binds the substrates coenzyme A and phosphate, while succinate binding and nucleotide specificity is provided by the beta subunit.</text>
</comment>
<evidence type="ECO:0000256" key="8">
    <source>
        <dbReference type="RuleBase" id="RU000699"/>
    </source>
</evidence>
<dbReference type="HAMAP" id="MF_01988">
    <property type="entry name" value="Succ_CoA_alpha"/>
    <property type="match status" value="1"/>
</dbReference>
<dbReference type="RefSeq" id="WP_156272039.1">
    <property type="nucleotide sequence ID" value="NZ_CP046244.1"/>
</dbReference>
<keyword evidence="1 5" id="KW-0816">Tricarboxylic acid cycle</keyword>
<evidence type="ECO:0000256" key="4">
    <source>
        <dbReference type="ARBA" id="ARBA00060724"/>
    </source>
</evidence>
<evidence type="ECO:0000256" key="7">
    <source>
        <dbReference type="RuleBase" id="RU000677"/>
    </source>
</evidence>
<dbReference type="OrthoDB" id="9807196at2"/>
<evidence type="ECO:0000256" key="5">
    <source>
        <dbReference type="HAMAP-Rule" id="MF_01988"/>
    </source>
</evidence>
<dbReference type="Pfam" id="PF02629">
    <property type="entry name" value="CoA_binding"/>
    <property type="match status" value="1"/>
</dbReference>